<proteinExistence type="predicted"/>
<name>A0A8E5MH24_USTVR</name>
<keyword evidence="3" id="KW-0256">Endoplasmic reticulum</keyword>
<dbReference type="Pfam" id="PF08314">
    <property type="entry name" value="Sec39"/>
    <property type="match status" value="1"/>
</dbReference>
<dbReference type="KEGG" id="uvi:66064505"/>
<dbReference type="RefSeq" id="XP_042997159.1">
    <property type="nucleotide sequence ID" value="XM_043141225.1"/>
</dbReference>
<dbReference type="GO" id="GO:0006890">
    <property type="term" value="P:retrograde vesicle-mediated transport, Golgi to endoplasmic reticulum"/>
    <property type="evidence" value="ECO:0007669"/>
    <property type="project" value="InterPro"/>
</dbReference>
<dbReference type="PANTHER" id="PTHR40787">
    <property type="entry name" value="SECRETED PROTEIN"/>
    <property type="match status" value="1"/>
</dbReference>
<keyword evidence="4" id="KW-0653">Protein transport</keyword>
<reference evidence="6" key="1">
    <citation type="submission" date="2020-03" db="EMBL/GenBank/DDBJ databases">
        <title>A mixture of massive structural variations and highly conserved coding sequences in Ustilaginoidea virens genome.</title>
        <authorList>
            <person name="Zhang K."/>
            <person name="Zhao Z."/>
            <person name="Zhang Z."/>
            <person name="Li Y."/>
            <person name="Hsiang T."/>
            <person name="Sun W."/>
        </authorList>
    </citation>
    <scope>NUCLEOTIDE SEQUENCE</scope>
    <source>
        <strain evidence="6">UV-8b</strain>
    </source>
</reference>
<evidence type="ECO:0000256" key="4">
    <source>
        <dbReference type="ARBA" id="ARBA00022927"/>
    </source>
</evidence>
<dbReference type="GeneID" id="66064505"/>
<dbReference type="GO" id="GO:0005783">
    <property type="term" value="C:endoplasmic reticulum"/>
    <property type="evidence" value="ECO:0007669"/>
    <property type="project" value="UniProtKB-SubCell"/>
</dbReference>
<dbReference type="EMBL" id="CP072755">
    <property type="protein sequence ID" value="QUC19486.1"/>
    <property type="molecule type" value="Genomic_DNA"/>
</dbReference>
<evidence type="ECO:0000259" key="5">
    <source>
        <dbReference type="Pfam" id="PF08314"/>
    </source>
</evidence>
<dbReference type="GO" id="GO:0015031">
    <property type="term" value="P:protein transport"/>
    <property type="evidence" value="ECO:0007669"/>
    <property type="project" value="UniProtKB-KW"/>
</dbReference>
<accession>A0A8E5MH24</accession>
<dbReference type="OrthoDB" id="3434013at2759"/>
<evidence type="ECO:0000256" key="2">
    <source>
        <dbReference type="ARBA" id="ARBA00022448"/>
    </source>
</evidence>
<evidence type="ECO:0000313" key="7">
    <source>
        <dbReference type="Proteomes" id="UP000027002"/>
    </source>
</evidence>
<dbReference type="PANTHER" id="PTHR40787:SF3">
    <property type="entry name" value="PROTEIN TRANSPORT PROTEIN SEC39"/>
    <property type="match status" value="1"/>
</dbReference>
<gene>
    <name evidence="6" type="ORF">UV8b_03727</name>
</gene>
<keyword evidence="7" id="KW-1185">Reference proteome</keyword>
<protein>
    <recommendedName>
        <fullName evidence="5">Sec39 domain-containing protein</fullName>
    </recommendedName>
</protein>
<keyword evidence="2" id="KW-0813">Transport</keyword>
<feature type="domain" description="Sec39" evidence="5">
    <location>
        <begin position="11"/>
        <end position="780"/>
    </location>
</feature>
<evidence type="ECO:0000256" key="1">
    <source>
        <dbReference type="ARBA" id="ARBA00004240"/>
    </source>
</evidence>
<evidence type="ECO:0000313" key="6">
    <source>
        <dbReference type="EMBL" id="QUC19486.1"/>
    </source>
</evidence>
<dbReference type="Proteomes" id="UP000027002">
    <property type="component" value="Chromosome 3"/>
</dbReference>
<comment type="subcellular location">
    <subcellularLocation>
        <location evidence="1">Endoplasmic reticulum</location>
    </subcellularLocation>
</comment>
<organism evidence="6 7">
    <name type="scientific">Ustilaginoidea virens</name>
    <name type="common">Rice false smut fungus</name>
    <name type="synonym">Villosiclava virens</name>
    <dbReference type="NCBI Taxonomy" id="1159556"/>
    <lineage>
        <taxon>Eukaryota</taxon>
        <taxon>Fungi</taxon>
        <taxon>Dikarya</taxon>
        <taxon>Ascomycota</taxon>
        <taxon>Pezizomycotina</taxon>
        <taxon>Sordariomycetes</taxon>
        <taxon>Hypocreomycetidae</taxon>
        <taxon>Hypocreales</taxon>
        <taxon>Clavicipitaceae</taxon>
        <taxon>Ustilaginoidea</taxon>
    </lineage>
</organism>
<evidence type="ECO:0000256" key="3">
    <source>
        <dbReference type="ARBA" id="ARBA00022824"/>
    </source>
</evidence>
<dbReference type="InterPro" id="IPR013244">
    <property type="entry name" value="Sec39_domain"/>
</dbReference>
<dbReference type="AlphaFoldDB" id="A0A8E5MH24"/>
<sequence>MISALSPAKVLLSAVHAALNADIGSLAALAKVYASTLHHQLLLRIILTYLPESVKPAEYVGLLTQTADGRLLNGDTVAVEDILVIDLTDDQAAKEARRLLLRPLSCFDAPETFRNDPLGRFLSLRARSMNHEAGMVGQLLDLLLPFVNHSTELHDWIVCTALPYIRRNSELRVGELPEYSLHQFESLPHRTASEYLVSQLNHLDRRQDGAVMIMRSILGPWLHDTARWEHALDVKEVQPTVLLCPVWHQICEWLLSLAASSWPVAVQILEGWNGLEDVEFGYGLSSKLPPSCYKYFKRSYAALTLACVYITPEATLECLTSLQRITAKVRSYLAYDEPCKSLEEMLSDLPDFSIENLSIFREGRIASCMKNDLLEQSNPLTDPQENATKLLLALILSAYILTIHGRPSSVKNVGELTFLRDELAQKTEVAKLLREIGSQTSPDGDANLLRARRCLLWLHDWGKTDTAGLYVSACGALGTVKKAYIETEFLKMLLSTRRYALARSLYEDDSYNYLSADIVQEVVYQSALLAFDNATNPDRSGGGLQHCHDIIHAFPGTVGPSLPGTKEIWALLKATYALSNYQLAIQPEEPFRPVVLRVHSDPISIIQKILEQNPRAYTRLQEFVEMGTNIARAGLPYPNVGMPADVQVTAEQPEATIEKIERRITAMCIKAALREDDFETAYSYVASRLACLVTDSSTHVLSDGWSWKAAMEAGLYVRTAWSQLPSHLGTASSDLNIRHVEQRIECLATALRLAPTNELQDILKNFRRCEEQLDSIMKEEIIGKIMCREGIHNNHSSGAFDDLQLEQQSSLSPLEESMVTRQMEDVPMSLFDLSRATARLAQKNITAFSSRQSIIEGARSASPDYSDALQQRVRKRDQLREAATGTLTVIKLRLWNRGLYYIIFIYFVAAVLE</sequence>